<dbReference type="PANTHER" id="PTHR35567:SF1">
    <property type="entry name" value="CONSERVED FUNGAL PROTEIN (AFU_ORTHOLOGUE AFUA_1G14230)"/>
    <property type="match status" value="1"/>
</dbReference>
<keyword evidence="1" id="KW-0732">Signal</keyword>
<evidence type="ECO:0008006" key="4">
    <source>
        <dbReference type="Google" id="ProtNLM"/>
    </source>
</evidence>
<dbReference type="Pfam" id="PF11937">
    <property type="entry name" value="DUF3455"/>
    <property type="match status" value="1"/>
</dbReference>
<accession>A0A478EDJ5</accession>
<dbReference type="AlphaFoldDB" id="A0A478EDJ5"/>
<name>A0A478EDJ5_TALPI</name>
<evidence type="ECO:0000313" key="3">
    <source>
        <dbReference type="Proteomes" id="UP000053095"/>
    </source>
</evidence>
<evidence type="ECO:0000313" key="2">
    <source>
        <dbReference type="EMBL" id="GAM42715.1"/>
    </source>
</evidence>
<dbReference type="EMBL" id="DF933840">
    <property type="protein sequence ID" value="GAM42715.1"/>
    <property type="molecule type" value="Genomic_DNA"/>
</dbReference>
<dbReference type="InterPro" id="IPR021706">
    <property type="entry name" value="DUF2990"/>
</dbReference>
<keyword evidence="3" id="KW-1185">Reference proteome</keyword>
<dbReference type="PANTHER" id="PTHR35567">
    <property type="entry name" value="MALATE DEHYDROGENASE (AFU_ORTHOLOGUE AFUA_2G13800)"/>
    <property type="match status" value="1"/>
</dbReference>
<dbReference type="InterPro" id="IPR021851">
    <property type="entry name" value="DUF3455"/>
</dbReference>
<dbReference type="Pfam" id="PF11693">
    <property type="entry name" value="DUF2990"/>
    <property type="match status" value="1"/>
</dbReference>
<feature type="signal peptide" evidence="1">
    <location>
        <begin position="1"/>
        <end position="17"/>
    </location>
</feature>
<reference evidence="3" key="1">
    <citation type="journal article" date="2015" name="Genome Announc.">
        <title>Draft genome sequence of Talaromyces cellulolyticus strain Y-94, a source of lignocellulosic biomass-degrading enzymes.</title>
        <authorList>
            <person name="Fujii T."/>
            <person name="Koike H."/>
            <person name="Sawayama S."/>
            <person name="Yano S."/>
            <person name="Inoue H."/>
        </authorList>
    </citation>
    <scope>NUCLEOTIDE SEQUENCE [LARGE SCALE GENOMIC DNA]</scope>
    <source>
        <strain evidence="3">Y-94</strain>
    </source>
</reference>
<proteinExistence type="predicted"/>
<sequence length="253" mass="26418">MHFSGLILASLATGAVAAPTSNVFNDVYNFDSNLEEFYSRVSAHIGRYANGPSSTPDMSKVSLPSSSLPAPTGTLKYVAVGRGTQNYTCADSTADAVPTLIGAVANLYDASCVAANFPDLLDLITDIVLNYSLPSANVQTSMPPANLDLLGHHYFETATEPAFNLNTTPDKQLGIALTAKRNSTAAPSGSVPGQFNVGYGAVPWLYLTSVTGTTDGYTAVYRVKTAGGAAPSTCAGQPAAFQVQYSGQYFIYA</sequence>
<evidence type="ECO:0000256" key="1">
    <source>
        <dbReference type="SAM" id="SignalP"/>
    </source>
</evidence>
<gene>
    <name evidence="2" type="ORF">TCE0_044r16954</name>
</gene>
<dbReference type="Proteomes" id="UP000053095">
    <property type="component" value="Unassembled WGS sequence"/>
</dbReference>
<organism evidence="2 3">
    <name type="scientific">Talaromyces pinophilus</name>
    <name type="common">Penicillium pinophilum</name>
    <dbReference type="NCBI Taxonomy" id="128442"/>
    <lineage>
        <taxon>Eukaryota</taxon>
        <taxon>Fungi</taxon>
        <taxon>Dikarya</taxon>
        <taxon>Ascomycota</taxon>
        <taxon>Pezizomycotina</taxon>
        <taxon>Eurotiomycetes</taxon>
        <taxon>Eurotiomycetidae</taxon>
        <taxon>Eurotiales</taxon>
        <taxon>Trichocomaceae</taxon>
        <taxon>Talaromyces</taxon>
        <taxon>Talaromyces sect. Talaromyces</taxon>
    </lineage>
</organism>
<protein>
    <recommendedName>
        <fullName evidence="4">Malate dehydrogenase</fullName>
    </recommendedName>
</protein>
<feature type="chain" id="PRO_5019847149" description="Malate dehydrogenase" evidence="1">
    <location>
        <begin position="18"/>
        <end position="253"/>
    </location>
</feature>